<dbReference type="PANTHER" id="PTHR42789:SF1">
    <property type="entry name" value="D-ISOMER SPECIFIC 2-HYDROXYACID DEHYDROGENASE FAMILY PROTEIN (AFU_ORTHOLOGUE AFUA_6G10090)"/>
    <property type="match status" value="1"/>
</dbReference>
<organism evidence="7 8">
    <name type="scientific">Oceanobacillus caeni</name>
    <dbReference type="NCBI Taxonomy" id="405946"/>
    <lineage>
        <taxon>Bacteria</taxon>
        <taxon>Bacillati</taxon>
        <taxon>Bacillota</taxon>
        <taxon>Bacilli</taxon>
        <taxon>Bacillales</taxon>
        <taxon>Bacillaceae</taxon>
        <taxon>Oceanobacillus</taxon>
    </lineage>
</organism>
<dbReference type="RefSeq" id="WP_060667704.1">
    <property type="nucleotide sequence ID" value="NZ_LGTK01000004.1"/>
</dbReference>
<gene>
    <name evidence="7" type="ORF">AFL42_02320</name>
</gene>
<keyword evidence="8" id="KW-1185">Reference proteome</keyword>
<evidence type="ECO:0000256" key="2">
    <source>
        <dbReference type="ARBA" id="ARBA00023002"/>
    </source>
</evidence>
<dbReference type="InterPro" id="IPR036291">
    <property type="entry name" value="NAD(P)-bd_dom_sf"/>
</dbReference>
<proteinExistence type="inferred from homology"/>
<dbReference type="InterPro" id="IPR006139">
    <property type="entry name" value="D-isomer_2_OHA_DH_cat_dom"/>
</dbReference>
<keyword evidence="2 4" id="KW-0560">Oxidoreductase</keyword>
<feature type="domain" description="D-isomer specific 2-hydroxyacid dehydrogenase NAD-binding" evidence="6">
    <location>
        <begin position="99"/>
        <end position="280"/>
    </location>
</feature>
<keyword evidence="3" id="KW-0520">NAD</keyword>
<name>A0ABR5MMV9_9BACI</name>
<evidence type="ECO:0000259" key="6">
    <source>
        <dbReference type="Pfam" id="PF02826"/>
    </source>
</evidence>
<comment type="similarity">
    <text evidence="1 4">Belongs to the D-isomer specific 2-hydroxyacid dehydrogenase family.</text>
</comment>
<dbReference type="Proteomes" id="UP000037854">
    <property type="component" value="Unassembled WGS sequence"/>
</dbReference>
<dbReference type="InterPro" id="IPR029753">
    <property type="entry name" value="D-isomer_DH_CS"/>
</dbReference>
<evidence type="ECO:0000259" key="5">
    <source>
        <dbReference type="Pfam" id="PF00389"/>
    </source>
</evidence>
<dbReference type="InterPro" id="IPR050857">
    <property type="entry name" value="D-2-hydroxyacid_DH"/>
</dbReference>
<dbReference type="InterPro" id="IPR006140">
    <property type="entry name" value="D-isomer_DH_NAD-bd"/>
</dbReference>
<evidence type="ECO:0000313" key="8">
    <source>
        <dbReference type="Proteomes" id="UP000037854"/>
    </source>
</evidence>
<dbReference type="PROSITE" id="PS00670">
    <property type="entry name" value="D_2_HYDROXYACID_DH_2"/>
    <property type="match status" value="1"/>
</dbReference>
<dbReference type="Pfam" id="PF02826">
    <property type="entry name" value="2-Hacid_dh_C"/>
    <property type="match status" value="1"/>
</dbReference>
<dbReference type="Gene3D" id="3.40.50.720">
    <property type="entry name" value="NAD(P)-binding Rossmann-like Domain"/>
    <property type="match status" value="2"/>
</dbReference>
<evidence type="ECO:0000256" key="4">
    <source>
        <dbReference type="RuleBase" id="RU003719"/>
    </source>
</evidence>
<dbReference type="Pfam" id="PF00389">
    <property type="entry name" value="2-Hacid_dh"/>
    <property type="match status" value="1"/>
</dbReference>
<sequence length="322" mass="35735">MYHPDGETLLNRLANVTKFDNFNEEEIIRFLNNHPAEGIILRAPAKITPAILDACQHVKAISGAGVGLDNIDVTYATKKGIKILHAPKLNSQATAEHAVSLILATMKNLVAFHQETKQGNYHYRDGKYTLEVHRKKLGLIGFGTIAQKVAKIMKHGFDMDVIAYVRNIYPERQEIADTIGANLTTSMEEVFRESDVISLHIPLTDETSEIIDRNYFNLMKPSAVLINTSRGGIIQENDLADALKKRKFLRAGMDVFAIEPPSPNHPFFELEEVIVTPHIGGISEEAAKTTSTVIVNNLLKVLNGEKVPTIANEEQLRGTDAF</sequence>
<evidence type="ECO:0000313" key="7">
    <source>
        <dbReference type="EMBL" id="KPH78248.1"/>
    </source>
</evidence>
<dbReference type="SUPFAM" id="SSF51735">
    <property type="entry name" value="NAD(P)-binding Rossmann-fold domains"/>
    <property type="match status" value="1"/>
</dbReference>
<protein>
    <recommendedName>
        <fullName evidence="9">2-hydroxyacid dehydrogenase</fullName>
    </recommendedName>
</protein>
<evidence type="ECO:0008006" key="9">
    <source>
        <dbReference type="Google" id="ProtNLM"/>
    </source>
</evidence>
<dbReference type="EMBL" id="LGTK01000004">
    <property type="protein sequence ID" value="KPH78248.1"/>
    <property type="molecule type" value="Genomic_DNA"/>
</dbReference>
<feature type="domain" description="D-isomer specific 2-hydroxyacid dehydrogenase catalytic" evidence="5">
    <location>
        <begin position="7"/>
        <end position="311"/>
    </location>
</feature>
<reference evidence="7 8" key="1">
    <citation type="submission" date="2015-07" db="EMBL/GenBank/DDBJ databases">
        <title>High-quality draft genome sequence of Oceanobacillus caeni HM6, a bacillus isolated from a human feces.</title>
        <authorList>
            <person name="Kumar J."/>
            <person name="Verma M.K."/>
            <person name="Pandey R."/>
            <person name="Bhambi M."/>
            <person name="Chauhan N."/>
        </authorList>
    </citation>
    <scope>NUCLEOTIDE SEQUENCE [LARGE SCALE GENOMIC DNA]</scope>
    <source>
        <strain evidence="7 8">HM6</strain>
    </source>
</reference>
<comment type="caution">
    <text evidence="7">The sequence shown here is derived from an EMBL/GenBank/DDBJ whole genome shotgun (WGS) entry which is preliminary data.</text>
</comment>
<dbReference type="PANTHER" id="PTHR42789">
    <property type="entry name" value="D-ISOMER SPECIFIC 2-HYDROXYACID DEHYDROGENASE FAMILY PROTEIN (AFU_ORTHOLOGUE AFUA_6G10090)"/>
    <property type="match status" value="1"/>
</dbReference>
<evidence type="ECO:0000256" key="3">
    <source>
        <dbReference type="ARBA" id="ARBA00023027"/>
    </source>
</evidence>
<accession>A0ABR5MMV9</accession>
<dbReference type="SUPFAM" id="SSF52283">
    <property type="entry name" value="Formate/glycerate dehydrogenase catalytic domain-like"/>
    <property type="match status" value="1"/>
</dbReference>
<evidence type="ECO:0000256" key="1">
    <source>
        <dbReference type="ARBA" id="ARBA00005854"/>
    </source>
</evidence>